<keyword evidence="3 5" id="KW-0347">Helicase</keyword>
<dbReference type="GO" id="GO:0043138">
    <property type="term" value="F:3'-5' DNA helicase activity"/>
    <property type="evidence" value="ECO:0007669"/>
    <property type="project" value="TreeGrafter"/>
</dbReference>
<sequence length="725" mass="82267">MKLTATRLGRRLSQHPFHTVEVVNDALCFSCGMPTDERRHQLRNESHRDAQSRREQLIVPFRQLLAIEIRRGIVWGELQVVLAEGETITLHGTDWNATRAFCAELECRWQQWTQEMLPLVLQALAQAGGPLISRLKALRWLAHDELQQLQQTILQAWQALPIAPQRVACLEACAEPFSFCQRWLDEGEELTRRYNQQFIQRLRQQEFDLFGGCLPPAVQPTESQLEALLLNEPRVLVQGIAGSGKTHIAAARAAWLMQQEGAQASQILLLAGAPASRERMLQVLRSTLGQDAALPAIWLMHELGAHIVAQADSRKLSELNALETDHAARCAFWIAQWQNQCSEKAAQAKGWAQWLGEELGWPLAEEAFWQDPALCARLSVRLDRWLMLLRRQAGSQKSWLESQVDEDMQPALQKKLRLLNPLLKAWRTHLKEARTQDSLTLEQQAQDLLAAGRYVSLFTHIICDDAQLLSPRQLDLLQPLVAHRHTRFYALGDDWQRITRYVGDGTSLRRDVTARFGAPYCITLDTDFRQPAAAVAVNQRLAQQHPDYRDIEWHGANSDTSNNASKHPVRILPAGELEPLLDLLSGVLEPTQSVVISGRSAIQRPACIDYAARRWPRLSLRYIPLNELIGIECEHLILTGLQGGSEGFPAPVRETLVEQALLPLAEYFPDAEERRLLYLALTRARAKTWLLAVDSTDYSAEHYVEPSRFLARLREADVPLYRRAQ</sequence>
<reference evidence="7" key="1">
    <citation type="submission" date="2021-03" db="EMBL/GenBank/DDBJ databases">
        <title>Plesiomonas shigelloides zfcc0051, isolated from zebrafish feces.</title>
        <authorList>
            <person name="Vanderhoek Z."/>
            <person name="Gaulke C."/>
        </authorList>
    </citation>
    <scope>NUCLEOTIDE SEQUENCE</scope>
    <source>
        <strain evidence="7">Zfcc0051</strain>
    </source>
</reference>
<evidence type="ECO:0000259" key="6">
    <source>
        <dbReference type="PROSITE" id="PS51198"/>
    </source>
</evidence>
<dbReference type="Gene3D" id="3.40.50.300">
    <property type="entry name" value="P-loop containing nucleotide triphosphate hydrolases"/>
    <property type="match status" value="2"/>
</dbReference>
<dbReference type="GO" id="GO:0005829">
    <property type="term" value="C:cytosol"/>
    <property type="evidence" value="ECO:0007669"/>
    <property type="project" value="TreeGrafter"/>
</dbReference>
<feature type="binding site" evidence="5">
    <location>
        <begin position="239"/>
        <end position="246"/>
    </location>
    <ligand>
        <name>ATP</name>
        <dbReference type="ChEBI" id="CHEBI:30616"/>
    </ligand>
</feature>
<dbReference type="Pfam" id="PF12462">
    <property type="entry name" value="Helicase_IV_N"/>
    <property type="match status" value="1"/>
</dbReference>
<evidence type="ECO:0000313" key="8">
    <source>
        <dbReference type="Proteomes" id="UP000664658"/>
    </source>
</evidence>
<keyword evidence="4 5" id="KW-0067">ATP-binding</keyword>
<feature type="domain" description="UvrD-like helicase ATP-binding" evidence="6">
    <location>
        <begin position="218"/>
        <end position="531"/>
    </location>
</feature>
<name>A0A8I1W6N2_PLESH</name>
<dbReference type="InterPro" id="IPR014016">
    <property type="entry name" value="UvrD-like_ATP-bd"/>
</dbReference>
<dbReference type="Proteomes" id="UP000664658">
    <property type="component" value="Unassembled WGS sequence"/>
</dbReference>
<dbReference type="GO" id="GO:0016787">
    <property type="term" value="F:hydrolase activity"/>
    <property type="evidence" value="ECO:0007669"/>
    <property type="project" value="UniProtKB-UniRule"/>
</dbReference>
<evidence type="ECO:0000256" key="1">
    <source>
        <dbReference type="ARBA" id="ARBA00022741"/>
    </source>
</evidence>
<evidence type="ECO:0000256" key="4">
    <source>
        <dbReference type="ARBA" id="ARBA00022840"/>
    </source>
</evidence>
<evidence type="ECO:0000256" key="5">
    <source>
        <dbReference type="PROSITE-ProRule" id="PRU00560"/>
    </source>
</evidence>
<organism evidence="7 8">
    <name type="scientific">Plesiomonas shigelloides</name>
    <name type="common">Aeromonas shigelloides</name>
    <dbReference type="NCBI Taxonomy" id="703"/>
    <lineage>
        <taxon>Bacteria</taxon>
        <taxon>Pseudomonadati</taxon>
        <taxon>Pseudomonadota</taxon>
        <taxon>Gammaproteobacteria</taxon>
        <taxon>Enterobacterales</taxon>
        <taxon>Enterobacteriaceae</taxon>
        <taxon>Plesiomonas</taxon>
    </lineage>
</organism>
<evidence type="ECO:0000256" key="2">
    <source>
        <dbReference type="ARBA" id="ARBA00022801"/>
    </source>
</evidence>
<dbReference type="GO" id="GO:0000725">
    <property type="term" value="P:recombinational repair"/>
    <property type="evidence" value="ECO:0007669"/>
    <property type="project" value="TreeGrafter"/>
</dbReference>
<gene>
    <name evidence="7" type="primary">helD</name>
    <name evidence="7" type="ORF">J2R62_09185</name>
</gene>
<dbReference type="PROSITE" id="PS51198">
    <property type="entry name" value="UVRD_HELICASE_ATP_BIND"/>
    <property type="match status" value="1"/>
</dbReference>
<dbReference type="InterPro" id="IPR000212">
    <property type="entry name" value="DNA_helicase_UvrD/REP"/>
</dbReference>
<dbReference type="InterPro" id="IPR022161">
    <property type="entry name" value="Helicase_IV_N"/>
</dbReference>
<evidence type="ECO:0000256" key="3">
    <source>
        <dbReference type="ARBA" id="ARBA00022806"/>
    </source>
</evidence>
<dbReference type="PANTHER" id="PTHR11070:SF63">
    <property type="entry name" value="DNA HELICASE IV"/>
    <property type="match status" value="1"/>
</dbReference>
<dbReference type="Pfam" id="PF00580">
    <property type="entry name" value="UvrD-helicase"/>
    <property type="match status" value="1"/>
</dbReference>
<dbReference type="RefSeq" id="WP_207542079.1">
    <property type="nucleotide sequence ID" value="NZ_JAFNAA010000008.1"/>
</dbReference>
<evidence type="ECO:0000313" key="7">
    <source>
        <dbReference type="EMBL" id="MBO1108393.1"/>
    </source>
</evidence>
<comment type="caution">
    <text evidence="7">The sequence shown here is derived from an EMBL/GenBank/DDBJ whole genome shotgun (WGS) entry which is preliminary data.</text>
</comment>
<dbReference type="GO" id="GO:0005524">
    <property type="term" value="F:ATP binding"/>
    <property type="evidence" value="ECO:0007669"/>
    <property type="project" value="UniProtKB-UniRule"/>
</dbReference>
<dbReference type="InterPro" id="IPR027417">
    <property type="entry name" value="P-loop_NTPase"/>
</dbReference>
<dbReference type="EMBL" id="JAFNAA010000008">
    <property type="protein sequence ID" value="MBO1108393.1"/>
    <property type="molecule type" value="Genomic_DNA"/>
</dbReference>
<dbReference type="EC" id="3.6.4.12" evidence="7"/>
<protein>
    <submittedName>
        <fullName evidence="7">DNA helicase IV</fullName>
        <ecNumber evidence="7">3.6.4.12</ecNumber>
    </submittedName>
</protein>
<dbReference type="NCBIfam" id="NF008276">
    <property type="entry name" value="PRK11054.1"/>
    <property type="match status" value="1"/>
</dbReference>
<proteinExistence type="predicted"/>
<keyword evidence="2 5" id="KW-0378">Hydrolase</keyword>
<dbReference type="PANTHER" id="PTHR11070">
    <property type="entry name" value="UVRD / RECB / PCRA DNA HELICASE FAMILY MEMBER"/>
    <property type="match status" value="1"/>
</dbReference>
<keyword evidence="1 5" id="KW-0547">Nucleotide-binding</keyword>
<dbReference type="AlphaFoldDB" id="A0A8I1W6N2"/>
<dbReference type="SUPFAM" id="SSF52540">
    <property type="entry name" value="P-loop containing nucleoside triphosphate hydrolases"/>
    <property type="match status" value="1"/>
</dbReference>
<accession>A0A8I1W6N2</accession>
<dbReference type="GO" id="GO:0003677">
    <property type="term" value="F:DNA binding"/>
    <property type="evidence" value="ECO:0007669"/>
    <property type="project" value="InterPro"/>
</dbReference>